<keyword evidence="2" id="KW-1185">Reference proteome</keyword>
<proteinExistence type="predicted"/>
<organism evidence="1 2">
    <name type="scientific">Colocasia esculenta</name>
    <name type="common">Wild taro</name>
    <name type="synonym">Arum esculentum</name>
    <dbReference type="NCBI Taxonomy" id="4460"/>
    <lineage>
        <taxon>Eukaryota</taxon>
        <taxon>Viridiplantae</taxon>
        <taxon>Streptophyta</taxon>
        <taxon>Embryophyta</taxon>
        <taxon>Tracheophyta</taxon>
        <taxon>Spermatophyta</taxon>
        <taxon>Magnoliopsida</taxon>
        <taxon>Liliopsida</taxon>
        <taxon>Araceae</taxon>
        <taxon>Aroideae</taxon>
        <taxon>Colocasieae</taxon>
        <taxon>Colocasia</taxon>
    </lineage>
</organism>
<dbReference type="Proteomes" id="UP000652761">
    <property type="component" value="Unassembled WGS sequence"/>
</dbReference>
<evidence type="ECO:0000313" key="1">
    <source>
        <dbReference type="EMBL" id="MQM18329.1"/>
    </source>
</evidence>
<protein>
    <submittedName>
        <fullName evidence="1">Uncharacterized protein</fullName>
    </submittedName>
</protein>
<feature type="non-terminal residue" evidence="1">
    <location>
        <position position="1"/>
    </location>
</feature>
<comment type="caution">
    <text evidence="1">The sequence shown here is derived from an EMBL/GenBank/DDBJ whole genome shotgun (WGS) entry which is preliminary data.</text>
</comment>
<gene>
    <name evidence="1" type="ORF">Taro_051318</name>
</gene>
<name>A0A843XFS5_COLES</name>
<dbReference type="AlphaFoldDB" id="A0A843XFS5"/>
<reference evidence="1" key="1">
    <citation type="submission" date="2017-07" db="EMBL/GenBank/DDBJ databases">
        <title>Taro Niue Genome Assembly and Annotation.</title>
        <authorList>
            <person name="Atibalentja N."/>
            <person name="Keating K."/>
            <person name="Fields C.J."/>
        </authorList>
    </citation>
    <scope>NUCLEOTIDE SEQUENCE</scope>
    <source>
        <strain evidence="1">Niue_2</strain>
        <tissue evidence="1">Leaf</tissue>
    </source>
</reference>
<dbReference type="EMBL" id="NMUH01008122">
    <property type="protein sequence ID" value="MQM18329.1"/>
    <property type="molecule type" value="Genomic_DNA"/>
</dbReference>
<accession>A0A843XFS5</accession>
<evidence type="ECO:0000313" key="2">
    <source>
        <dbReference type="Proteomes" id="UP000652761"/>
    </source>
</evidence>
<sequence>RLAGAKRGRFLQLYLRAKEATAKPSLFLARAGSEQARALFLAPVNVGYQQEEIGDGTGRARLATSLGSNRGQNCIYFVTEEDGKLGVFHFKDAKLECLPRVSRVANPPELQCLRPRECAWIHPSLSIAVRSSGKSGPSTSNCRKRRMYHVPDCDLVLRASFTLLVSDEGEMAFTTFLFFSSAGGILAVAVGDTIFSTNASRVLGFLILGNGKLGDYLKMYANI</sequence>